<dbReference type="AlphaFoldDB" id="A0AAE1LAX9"/>
<organism evidence="2 3">
    <name type="scientific">Frankliniella fusca</name>
    <dbReference type="NCBI Taxonomy" id="407009"/>
    <lineage>
        <taxon>Eukaryota</taxon>
        <taxon>Metazoa</taxon>
        <taxon>Ecdysozoa</taxon>
        <taxon>Arthropoda</taxon>
        <taxon>Hexapoda</taxon>
        <taxon>Insecta</taxon>
        <taxon>Pterygota</taxon>
        <taxon>Neoptera</taxon>
        <taxon>Paraneoptera</taxon>
        <taxon>Thysanoptera</taxon>
        <taxon>Terebrantia</taxon>
        <taxon>Thripoidea</taxon>
        <taxon>Thripidae</taxon>
        <taxon>Frankliniella</taxon>
    </lineage>
</organism>
<dbReference type="Proteomes" id="UP001219518">
    <property type="component" value="Unassembled WGS sequence"/>
</dbReference>
<feature type="compositionally biased region" description="Polar residues" evidence="1">
    <location>
        <begin position="1"/>
        <end position="10"/>
    </location>
</feature>
<reference evidence="2" key="2">
    <citation type="journal article" date="2023" name="BMC Genomics">
        <title>Pest status, molecular evolution, and epigenetic factors derived from the genome assembly of Frankliniella fusca, a thysanopteran phytovirus vector.</title>
        <authorList>
            <person name="Catto M.A."/>
            <person name="Labadie P.E."/>
            <person name="Jacobson A.L."/>
            <person name="Kennedy G.G."/>
            <person name="Srinivasan R."/>
            <person name="Hunt B.G."/>
        </authorList>
    </citation>
    <scope>NUCLEOTIDE SEQUENCE</scope>
    <source>
        <strain evidence="2">PL_HMW_Pooled</strain>
    </source>
</reference>
<dbReference type="EMBL" id="JAHWGI010000289">
    <property type="protein sequence ID" value="KAK3912049.1"/>
    <property type="molecule type" value="Genomic_DNA"/>
</dbReference>
<evidence type="ECO:0000256" key="1">
    <source>
        <dbReference type="SAM" id="MobiDB-lite"/>
    </source>
</evidence>
<keyword evidence="3" id="KW-1185">Reference proteome</keyword>
<comment type="caution">
    <text evidence="2">The sequence shown here is derived from an EMBL/GenBank/DDBJ whole genome shotgun (WGS) entry which is preliminary data.</text>
</comment>
<sequence length="78" mass="8816">MDTLIKQSAGEQKGLEKDDHHPHEQPGEQKDRAVEGQGLTQLTRSRATRAEDKAPVVAVLSQREHYCTFRRFVAKICS</sequence>
<name>A0AAE1LAX9_9NEOP</name>
<evidence type="ECO:0000313" key="2">
    <source>
        <dbReference type="EMBL" id="KAK3912049.1"/>
    </source>
</evidence>
<evidence type="ECO:0000313" key="3">
    <source>
        <dbReference type="Proteomes" id="UP001219518"/>
    </source>
</evidence>
<feature type="compositionally biased region" description="Basic and acidic residues" evidence="1">
    <location>
        <begin position="13"/>
        <end position="34"/>
    </location>
</feature>
<gene>
    <name evidence="2" type="ORF">KUF71_021619</name>
</gene>
<feature type="region of interest" description="Disordered" evidence="1">
    <location>
        <begin position="1"/>
        <end position="54"/>
    </location>
</feature>
<accession>A0AAE1LAX9</accession>
<reference evidence="2" key="1">
    <citation type="submission" date="2021-07" db="EMBL/GenBank/DDBJ databases">
        <authorList>
            <person name="Catto M.A."/>
            <person name="Jacobson A."/>
            <person name="Kennedy G."/>
            <person name="Labadie P."/>
            <person name="Hunt B.G."/>
            <person name="Srinivasan R."/>
        </authorList>
    </citation>
    <scope>NUCLEOTIDE SEQUENCE</scope>
    <source>
        <strain evidence="2">PL_HMW_Pooled</strain>
        <tissue evidence="2">Head</tissue>
    </source>
</reference>
<protein>
    <submittedName>
        <fullName evidence="2">Transcription factor capicua</fullName>
    </submittedName>
</protein>
<proteinExistence type="predicted"/>